<dbReference type="AlphaFoldDB" id="A0A4Q8LFM9"/>
<dbReference type="Proteomes" id="UP000292627">
    <property type="component" value="Unassembled WGS sequence"/>
</dbReference>
<dbReference type="OrthoDB" id="5984340at2"/>
<feature type="chain" id="PRO_5020558345" evidence="1">
    <location>
        <begin position="32"/>
        <end position="208"/>
    </location>
</feature>
<dbReference type="EMBL" id="SHMC01000001">
    <property type="protein sequence ID" value="TAA28217.1"/>
    <property type="molecule type" value="Genomic_DNA"/>
</dbReference>
<sequence length="208" mass="22803">MSARLLLGQVRGVWLAVCLCLALPMSPSAQAEIRRIEVWTDQAPAALWKQAPPLQRRYTLEPELGGSVHTVEVEQGEDAPREKLRIRFQYQTSLALGDEGPHLDLLDWKHCTTAWQSIADPGDGRFDIPPPTPQQASCFPSFGQAELLAAVRAHGGEGKWITLAKAVSHAGQGASYVAPSLLRMQVQRWDGAAWIVDLEFDVPLAMGC</sequence>
<comment type="caution">
    <text evidence="2">The sequence shown here is derived from an EMBL/GenBank/DDBJ whole genome shotgun (WGS) entry which is preliminary data.</text>
</comment>
<organism evidence="2 3">
    <name type="scientific">Pseudoxanthomonas winnipegensis</name>
    <dbReference type="NCBI Taxonomy" id="2480810"/>
    <lineage>
        <taxon>Bacteria</taxon>
        <taxon>Pseudomonadati</taxon>
        <taxon>Pseudomonadota</taxon>
        <taxon>Gammaproteobacteria</taxon>
        <taxon>Lysobacterales</taxon>
        <taxon>Lysobacteraceae</taxon>
        <taxon>Pseudoxanthomonas</taxon>
    </lineage>
</organism>
<dbReference type="RefSeq" id="WP_130549797.1">
    <property type="nucleotide sequence ID" value="NZ_SHMC01000001.1"/>
</dbReference>
<name>A0A4Q8LFM9_9GAMM</name>
<gene>
    <name evidence="2" type="ORF">EA660_01050</name>
</gene>
<feature type="signal peptide" evidence="1">
    <location>
        <begin position="1"/>
        <end position="31"/>
    </location>
</feature>
<evidence type="ECO:0000256" key="1">
    <source>
        <dbReference type="SAM" id="SignalP"/>
    </source>
</evidence>
<protein>
    <submittedName>
        <fullName evidence="2">Uncharacterized protein</fullName>
    </submittedName>
</protein>
<proteinExistence type="predicted"/>
<reference evidence="2 3" key="1">
    <citation type="submission" date="2019-02" db="EMBL/GenBank/DDBJ databases">
        <title>WGS of Pseudoxanthomonas species novum from clinical isolates.</title>
        <authorList>
            <person name="Bernier A.-M."/>
            <person name="Bernard K."/>
            <person name="Vachon A."/>
        </authorList>
    </citation>
    <scope>NUCLEOTIDE SEQUENCE [LARGE SCALE GENOMIC DNA]</scope>
    <source>
        <strain evidence="2 3">NML171200</strain>
    </source>
</reference>
<evidence type="ECO:0000313" key="3">
    <source>
        <dbReference type="Proteomes" id="UP000292627"/>
    </source>
</evidence>
<accession>A0A4Q8LFM9</accession>
<keyword evidence="1" id="KW-0732">Signal</keyword>
<evidence type="ECO:0000313" key="2">
    <source>
        <dbReference type="EMBL" id="TAA28217.1"/>
    </source>
</evidence>